<protein>
    <submittedName>
        <fullName evidence="1">Uncharacterized protein</fullName>
    </submittedName>
</protein>
<reference evidence="1 2" key="1">
    <citation type="journal article" date="2011" name="Environ. Microbiol.">
        <title>Genome of alkaliphilic Bacillus pseudofirmus OF4 reveals adaptations that support the ability to grow in an external pH range from 7.5 to 11.4.</title>
        <authorList>
            <person name="Janto B."/>
            <person name="Ahmed A."/>
            <person name="Ito M."/>
            <person name="Liu J."/>
            <person name="Hicks D.B."/>
            <person name="Pagni S."/>
            <person name="Fackelmayer O.J."/>
            <person name="Smith T.A."/>
            <person name="Earl J."/>
            <person name="Elbourne L.D."/>
            <person name="Hassan K."/>
            <person name="Paulsen I.T."/>
            <person name="Kolsto A.B."/>
            <person name="Tourasse N.J."/>
            <person name="Ehrlich G.D."/>
            <person name="Boissy R."/>
            <person name="Ivey D.M."/>
            <person name="Li G."/>
            <person name="Xue Y."/>
            <person name="Ma Y."/>
            <person name="Hu F.Z."/>
            <person name="Krulwich T.A."/>
        </authorList>
    </citation>
    <scope>NUCLEOTIDE SEQUENCE [LARGE SCALE GENOMIC DNA]</scope>
    <source>
        <strain evidence="2">ATCC BAA-2126 / JCM 17055 / OF4</strain>
    </source>
</reference>
<dbReference type="KEGG" id="bpf:BpOF4_18025"/>
<evidence type="ECO:0000313" key="1">
    <source>
        <dbReference type="EMBL" id="ADC51646.1"/>
    </source>
</evidence>
<accession>D3FS11</accession>
<keyword evidence="2" id="KW-1185">Reference proteome</keyword>
<dbReference type="HOGENOM" id="CLU_3340277_0_0_9"/>
<dbReference type="AlphaFoldDB" id="D3FS11"/>
<name>D3FS11_ALKPO</name>
<proteinExistence type="predicted"/>
<dbReference type="EMBL" id="CP001878">
    <property type="protein sequence ID" value="ADC51646.1"/>
    <property type="molecule type" value="Genomic_DNA"/>
</dbReference>
<gene>
    <name evidence="1" type="ordered locus">BpOF4_18025</name>
</gene>
<organism evidence="1 2">
    <name type="scientific">Alkalihalophilus pseudofirmus (strain ATCC BAA-2126 / JCM 17055 / OF4)</name>
    <name type="common">Bacillus pseudofirmus</name>
    <dbReference type="NCBI Taxonomy" id="398511"/>
    <lineage>
        <taxon>Bacteria</taxon>
        <taxon>Bacillati</taxon>
        <taxon>Bacillota</taxon>
        <taxon>Bacilli</taxon>
        <taxon>Bacillales</taxon>
        <taxon>Bacillaceae</taxon>
        <taxon>Alkalihalophilus</taxon>
    </lineage>
</organism>
<sequence length="37" mass="3808">MSWSAECLETDAIIIGLDTIASDTDAIVLSIGAILAD</sequence>
<dbReference type="Proteomes" id="UP000001544">
    <property type="component" value="Chromosome"/>
</dbReference>
<evidence type="ECO:0000313" key="2">
    <source>
        <dbReference type="Proteomes" id="UP000001544"/>
    </source>
</evidence>